<dbReference type="RefSeq" id="WP_213298377.1">
    <property type="nucleotide sequence ID" value="NZ_JAGYVZ010000007.1"/>
</dbReference>
<dbReference type="InterPro" id="IPR051406">
    <property type="entry name" value="PLD_domain"/>
</dbReference>
<keyword evidence="4" id="KW-0378">Hydrolase</keyword>
<dbReference type="EMBL" id="JAGYVZ010000007">
    <property type="protein sequence ID" value="MBS7231248.1"/>
    <property type="molecule type" value="Genomic_DNA"/>
</dbReference>
<proteinExistence type="inferred from homology"/>
<evidence type="ECO:0000256" key="1">
    <source>
        <dbReference type="ARBA" id="ARBA00000798"/>
    </source>
</evidence>
<dbReference type="Proteomes" id="UP000722625">
    <property type="component" value="Unassembled WGS sequence"/>
</dbReference>
<feature type="transmembrane region" description="Helical" evidence="7">
    <location>
        <begin position="104"/>
        <end position="122"/>
    </location>
</feature>
<dbReference type="InterPro" id="IPR001736">
    <property type="entry name" value="PLipase_D/transphosphatidylase"/>
</dbReference>
<keyword evidence="6" id="KW-0443">Lipid metabolism</keyword>
<evidence type="ECO:0000259" key="8">
    <source>
        <dbReference type="PROSITE" id="PS50035"/>
    </source>
</evidence>
<feature type="transmembrane region" description="Helical" evidence="7">
    <location>
        <begin position="128"/>
        <end position="145"/>
    </location>
</feature>
<evidence type="ECO:0000256" key="6">
    <source>
        <dbReference type="ARBA" id="ARBA00023098"/>
    </source>
</evidence>
<evidence type="ECO:0000256" key="5">
    <source>
        <dbReference type="ARBA" id="ARBA00022963"/>
    </source>
</evidence>
<evidence type="ECO:0000256" key="3">
    <source>
        <dbReference type="ARBA" id="ARBA00012027"/>
    </source>
</evidence>
<dbReference type="PANTHER" id="PTHR43856:SF1">
    <property type="entry name" value="MITOCHONDRIAL CARDIOLIPIN HYDROLASE"/>
    <property type="match status" value="1"/>
</dbReference>
<dbReference type="PROSITE" id="PS50035">
    <property type="entry name" value="PLD"/>
    <property type="match status" value="1"/>
</dbReference>
<comment type="caution">
    <text evidence="9">The sequence shown here is derived from an EMBL/GenBank/DDBJ whole genome shotgun (WGS) entry which is preliminary data.</text>
</comment>
<evidence type="ECO:0000256" key="2">
    <source>
        <dbReference type="ARBA" id="ARBA00008664"/>
    </source>
</evidence>
<dbReference type="InterPro" id="IPR025202">
    <property type="entry name" value="PLD-like_dom"/>
</dbReference>
<name>A0ABS5PBH0_9FLAO</name>
<keyword evidence="7" id="KW-1133">Transmembrane helix</keyword>
<reference evidence="9 10" key="1">
    <citation type="journal article" date="2018" name="Int. J. Syst. Evol. Microbiol.">
        <title>Flavobacterium chryseum sp. nov. and Flavobacterium psychroterrae sp. nov., novel environmental bacteria isolated from Antarctica.</title>
        <authorList>
            <person name="Kralova S."/>
            <person name="Svec P."/>
            <person name="Busse H.J."/>
            <person name="Stankova E."/>
            <person name="Vaczi P."/>
            <person name="Sedlacek I."/>
        </authorList>
    </citation>
    <scope>NUCLEOTIDE SEQUENCE [LARGE SCALE GENOMIC DNA]</scope>
    <source>
        <strain evidence="9 10">CCM 8827</strain>
    </source>
</reference>
<dbReference type="Pfam" id="PF13091">
    <property type="entry name" value="PLDc_2"/>
    <property type="match status" value="2"/>
</dbReference>
<keyword evidence="7" id="KW-0812">Transmembrane</keyword>
<gene>
    <name evidence="9" type="ORF">KHA90_09440</name>
</gene>
<dbReference type="SMART" id="SM00155">
    <property type="entry name" value="PLDc"/>
    <property type="match status" value="1"/>
</dbReference>
<accession>A0ABS5PBH0</accession>
<keyword evidence="10" id="KW-1185">Reference proteome</keyword>
<dbReference type="SUPFAM" id="SSF56024">
    <property type="entry name" value="Phospholipase D/nuclease"/>
    <property type="match status" value="1"/>
</dbReference>
<comment type="similarity">
    <text evidence="2">Belongs to the phospholipase D family.</text>
</comment>
<evidence type="ECO:0000256" key="7">
    <source>
        <dbReference type="SAM" id="Phobius"/>
    </source>
</evidence>
<dbReference type="EC" id="3.1.4.4" evidence="3"/>
<feature type="domain" description="PLD phosphodiesterase" evidence="8">
    <location>
        <begin position="178"/>
        <end position="205"/>
    </location>
</feature>
<sequence>MGVFYNGANCDIYIGKGAGKKLLQEISNAKKSVKIISPYLSPSLINELIVLHLKGIKISLITNDTIEDFHKDSDKNIYKLILQKRTLDHDAEEIRNKWINVEEILRYIFWGLSAILVFTLFLFNNFKLFYILIPLSLIFIVRKAYLNKIRNKRIYHYQYNQLFLFKVFISYQKTNTNANTFIHGKIYIIDDEIVFMGSLNFTYSGTTNNYETRIRTIDKTAVDKIVKEHDDLFYRSGYPERDIQDWGKELYKEPIN</sequence>
<protein>
    <recommendedName>
        <fullName evidence="3">phospholipase D</fullName>
        <ecNumber evidence="3">3.1.4.4</ecNumber>
    </recommendedName>
</protein>
<comment type="catalytic activity">
    <reaction evidence="1">
        <text>a 1,2-diacyl-sn-glycero-3-phosphocholine + H2O = a 1,2-diacyl-sn-glycero-3-phosphate + choline + H(+)</text>
        <dbReference type="Rhea" id="RHEA:14445"/>
        <dbReference type="ChEBI" id="CHEBI:15354"/>
        <dbReference type="ChEBI" id="CHEBI:15377"/>
        <dbReference type="ChEBI" id="CHEBI:15378"/>
        <dbReference type="ChEBI" id="CHEBI:57643"/>
        <dbReference type="ChEBI" id="CHEBI:58608"/>
        <dbReference type="EC" id="3.1.4.4"/>
    </reaction>
</comment>
<keyword evidence="7" id="KW-0472">Membrane</keyword>
<evidence type="ECO:0000256" key="4">
    <source>
        <dbReference type="ARBA" id="ARBA00022801"/>
    </source>
</evidence>
<evidence type="ECO:0000313" key="9">
    <source>
        <dbReference type="EMBL" id="MBS7231248.1"/>
    </source>
</evidence>
<evidence type="ECO:0000313" key="10">
    <source>
        <dbReference type="Proteomes" id="UP000722625"/>
    </source>
</evidence>
<organism evidence="9 10">
    <name type="scientific">Flavobacterium psychroterrae</name>
    <dbReference type="NCBI Taxonomy" id="2133767"/>
    <lineage>
        <taxon>Bacteria</taxon>
        <taxon>Pseudomonadati</taxon>
        <taxon>Bacteroidota</taxon>
        <taxon>Flavobacteriia</taxon>
        <taxon>Flavobacteriales</taxon>
        <taxon>Flavobacteriaceae</taxon>
        <taxon>Flavobacterium</taxon>
    </lineage>
</organism>
<keyword evidence="5" id="KW-0442">Lipid degradation</keyword>
<dbReference type="Gene3D" id="3.30.870.10">
    <property type="entry name" value="Endonuclease Chain A"/>
    <property type="match status" value="1"/>
</dbReference>
<dbReference type="PANTHER" id="PTHR43856">
    <property type="entry name" value="CARDIOLIPIN HYDROLASE"/>
    <property type="match status" value="1"/>
</dbReference>